<evidence type="ECO:0000313" key="2">
    <source>
        <dbReference type="EMBL" id="MBB6097385.1"/>
    </source>
</evidence>
<protein>
    <submittedName>
        <fullName evidence="2">Pimeloyl-ACP methyl ester carboxylesterase</fullName>
    </submittedName>
</protein>
<comment type="caution">
    <text evidence="2">The sequence shown here is derived from an EMBL/GenBank/DDBJ whole genome shotgun (WGS) entry which is preliminary data.</text>
</comment>
<dbReference type="PANTHER" id="PTHR46438:SF11">
    <property type="entry name" value="LIPASE-RELATED"/>
    <property type="match status" value="1"/>
</dbReference>
<keyword evidence="3" id="KW-1185">Reference proteome</keyword>
<sequence>MPWSPALTPAYLPVSGVRTRYLAAGDGPPLVLLHGIGRSLEDWSESVAPLSRHHRVYAPDLIGFGYTDKPDVPYSLPGLARFVAHFLDAVHEARPATLIGNSLGGAVAQRFAVQYPRRCRALVLVGSAGFGREVALGLRALTVPGLGERLLRPGRRNAERVVRALFHDPRFVTDARIRLAQDLAAQPGAARAFLTVLRSLGTWHGVRRAWRDELARRLAAHDLPTLIVWGERDRIVPARHLSAARRLYPRARAHLFPATGHLPQVERASAFSDLISDFLEEHRL</sequence>
<dbReference type="RefSeq" id="WP_183984725.1">
    <property type="nucleotide sequence ID" value="NZ_JACHHG010000002.1"/>
</dbReference>
<dbReference type="Gene3D" id="3.40.50.1820">
    <property type="entry name" value="alpha/beta hydrolase"/>
    <property type="match status" value="1"/>
</dbReference>
<proteinExistence type="predicted"/>
<reference evidence="2 3" key="1">
    <citation type="submission" date="2020-08" db="EMBL/GenBank/DDBJ databases">
        <title>Genomic Encyclopedia of Type Strains, Phase IV (KMG-IV): sequencing the most valuable type-strain genomes for metagenomic binning, comparative biology and taxonomic classification.</title>
        <authorList>
            <person name="Goeker M."/>
        </authorList>
    </citation>
    <scope>NUCLEOTIDE SEQUENCE [LARGE SCALE GENOMIC DNA]</scope>
    <source>
        <strain evidence="2 3">DSM 21458</strain>
    </source>
</reference>
<dbReference type="SUPFAM" id="SSF53474">
    <property type="entry name" value="alpha/beta-Hydrolases"/>
    <property type="match status" value="1"/>
</dbReference>
<accession>A0A841I071</accession>
<feature type="domain" description="AB hydrolase-1" evidence="1">
    <location>
        <begin position="28"/>
        <end position="267"/>
    </location>
</feature>
<organism evidence="2 3">
    <name type="scientific">Deinobacterium chartae</name>
    <dbReference type="NCBI Taxonomy" id="521158"/>
    <lineage>
        <taxon>Bacteria</taxon>
        <taxon>Thermotogati</taxon>
        <taxon>Deinococcota</taxon>
        <taxon>Deinococci</taxon>
        <taxon>Deinococcales</taxon>
        <taxon>Deinococcaceae</taxon>
        <taxon>Deinobacterium</taxon>
    </lineage>
</organism>
<evidence type="ECO:0000313" key="3">
    <source>
        <dbReference type="Proteomes" id="UP000569951"/>
    </source>
</evidence>
<dbReference type="EMBL" id="JACHHG010000002">
    <property type="protein sequence ID" value="MBB6097385.1"/>
    <property type="molecule type" value="Genomic_DNA"/>
</dbReference>
<dbReference type="AlphaFoldDB" id="A0A841I071"/>
<dbReference type="PANTHER" id="PTHR46438">
    <property type="entry name" value="ALPHA/BETA-HYDROLASES SUPERFAMILY PROTEIN"/>
    <property type="match status" value="1"/>
</dbReference>
<name>A0A841I071_9DEIO</name>
<dbReference type="PRINTS" id="PR00111">
    <property type="entry name" value="ABHYDROLASE"/>
</dbReference>
<gene>
    <name evidence="2" type="ORF">HNR42_000799</name>
</gene>
<dbReference type="Proteomes" id="UP000569951">
    <property type="component" value="Unassembled WGS sequence"/>
</dbReference>
<dbReference type="Pfam" id="PF00561">
    <property type="entry name" value="Abhydrolase_1"/>
    <property type="match status" value="1"/>
</dbReference>
<dbReference type="InterPro" id="IPR029058">
    <property type="entry name" value="AB_hydrolase_fold"/>
</dbReference>
<dbReference type="InterPro" id="IPR000073">
    <property type="entry name" value="AB_hydrolase_1"/>
</dbReference>
<evidence type="ECO:0000259" key="1">
    <source>
        <dbReference type="Pfam" id="PF00561"/>
    </source>
</evidence>